<dbReference type="PANTHER" id="PTHR35149">
    <property type="entry name" value="SLL5132 PROTEIN"/>
    <property type="match status" value="1"/>
</dbReference>
<reference evidence="2" key="2">
    <citation type="journal article" date="2023" name="MicrobiologyOpen">
        <title>Genomics of the tumorigenes clade of the family Rhizobiaceae and description of Rhizobium rhododendri sp. nov.</title>
        <authorList>
            <person name="Kuzmanovic N."/>
            <person name="diCenzo G.C."/>
            <person name="Bunk B."/>
            <person name="Sproeer C."/>
            <person name="Fruehling A."/>
            <person name="Neumann-Schaal M."/>
            <person name="Overmann J."/>
            <person name="Smalla K."/>
        </authorList>
    </citation>
    <scope>NUCLEOTIDE SEQUENCE</scope>
    <source>
        <strain evidence="2">Rho-6.2</strain>
        <plasmid evidence="2">pTi6.2</plasmid>
    </source>
</reference>
<organism evidence="2 3">
    <name type="scientific">Rhizobium rhododendri</name>
    <dbReference type="NCBI Taxonomy" id="2506430"/>
    <lineage>
        <taxon>Bacteria</taxon>
        <taxon>Pseudomonadati</taxon>
        <taxon>Pseudomonadota</taxon>
        <taxon>Alphaproteobacteria</taxon>
        <taxon>Hyphomicrobiales</taxon>
        <taxon>Rhizobiaceae</taxon>
        <taxon>Rhizobium/Agrobacterium group</taxon>
        <taxon>Rhizobium</taxon>
    </lineage>
</organism>
<sequence length="551" mass="62527">MDLQTPLNASASNAGALFSTTTFEIPQFQREYSWGHDEVSDFWGDLQHNIEAPTYFLGLIILTNQPSRDGNSSKDDDSQRKDVVDGQQRIITLSLLAIAIYHEAIARDRKALADRIQAGFLRSIDYESDETAARVRLSDQFDNATFQAILETGRAPIGLPDDSVSKKLVESYEFLVRNLQNDLSSDPFKRLGRWTDFLTNRLYFAVFLHPDATSAYQVFEVINTRGKDLTTADLLKNYVLSQTAPRHRPARYEQWQSISRQFSVEGANNFVQYIRHVVTVRNGHVLPKDLFGFLAGRIIFSGRQPPPPEQLMEMLTDNLPLYLQMIDPSLAGPAEPEALRVFSALNSLGVIAVRPILLAAANVPDSITGMKAVLRLVVRRIVVGNLGTGNVERRFGEAARNVYERGDWQSIIRDLRDLNPTRDEFEEQLRKRSFNKQLLHFVRRSVVQQTITPKSEGYLHFVWTRQNFFPEMGEDEGSFWASTIGNTFLSLLERRPAVVTDWPSLKLEMLPTGVEGEWTERLNAIEEWDASSVELLGRELARAAGAVWYDE</sequence>
<dbReference type="PANTHER" id="PTHR35149:SF2">
    <property type="entry name" value="DUF262 DOMAIN-CONTAINING PROTEIN"/>
    <property type="match status" value="1"/>
</dbReference>
<feature type="domain" description="GmrSD restriction endonucleases N-terminal" evidence="1">
    <location>
        <begin position="18"/>
        <end position="239"/>
    </location>
</feature>
<accession>A0ABY8IU70</accession>
<name>A0ABY8IU70_9HYPH</name>
<reference evidence="2" key="1">
    <citation type="journal article" date="2019" name="Phytopathology">
        <title>A Novel Group of Rhizobium tumorigenes-Like Agrobacteria Associated with Crown Gall Disease of Rhododendron and Blueberry.</title>
        <authorList>
            <person name="Kuzmanovic N."/>
            <person name="Behrens P."/>
            <person name="Idczak E."/>
            <person name="Wagner S."/>
            <person name="Gotz M."/>
            <person name="Sproer C."/>
            <person name="Bunk B."/>
            <person name="Overmann J."/>
            <person name="Smalla K."/>
        </authorList>
    </citation>
    <scope>NUCLEOTIDE SEQUENCE</scope>
    <source>
        <strain evidence="2">Rho-6.2</strain>
    </source>
</reference>
<protein>
    <submittedName>
        <fullName evidence="2">DUF262 domain-containing protein</fullName>
    </submittedName>
</protein>
<dbReference type="InterPro" id="IPR004919">
    <property type="entry name" value="GmrSD_N"/>
</dbReference>
<dbReference type="Pfam" id="PF03235">
    <property type="entry name" value="GmrSD_N"/>
    <property type="match status" value="1"/>
</dbReference>
<keyword evidence="3" id="KW-1185">Reference proteome</keyword>
<proteinExistence type="predicted"/>
<keyword evidence="2" id="KW-0614">Plasmid</keyword>
<geneLocation type="plasmid" evidence="2 3">
    <name>pTi6.2</name>
</geneLocation>
<dbReference type="RefSeq" id="WP_142832523.1">
    <property type="nucleotide sequence ID" value="NZ_CP117269.1"/>
</dbReference>
<gene>
    <name evidence="2" type="ORF">PR018_25050</name>
</gene>
<dbReference type="Proteomes" id="UP000318939">
    <property type="component" value="Plasmid pTi6.2"/>
</dbReference>
<evidence type="ECO:0000259" key="1">
    <source>
        <dbReference type="Pfam" id="PF03235"/>
    </source>
</evidence>
<evidence type="ECO:0000313" key="2">
    <source>
        <dbReference type="EMBL" id="WFS26299.1"/>
    </source>
</evidence>
<dbReference type="EMBL" id="CP117269">
    <property type="protein sequence ID" value="WFS26299.1"/>
    <property type="molecule type" value="Genomic_DNA"/>
</dbReference>
<evidence type="ECO:0000313" key="3">
    <source>
        <dbReference type="Proteomes" id="UP000318939"/>
    </source>
</evidence>